<evidence type="ECO:0000313" key="4">
    <source>
        <dbReference type="EMBL" id="TMR29359.1"/>
    </source>
</evidence>
<dbReference type="Pfam" id="PF14310">
    <property type="entry name" value="Fn3-like"/>
    <property type="match status" value="1"/>
</dbReference>
<evidence type="ECO:0000256" key="2">
    <source>
        <dbReference type="ARBA" id="ARBA00022801"/>
    </source>
</evidence>
<reference evidence="4 5" key="1">
    <citation type="submission" date="2019-05" db="EMBL/GenBank/DDBJ databases">
        <title>Draft genome sequence of Nonomuraea zeae DSM 100528.</title>
        <authorList>
            <person name="Saricaoglu S."/>
            <person name="Isik K."/>
        </authorList>
    </citation>
    <scope>NUCLEOTIDE SEQUENCE [LARGE SCALE GENOMIC DNA]</scope>
    <source>
        <strain evidence="4 5">DSM 100528</strain>
    </source>
</reference>
<dbReference type="PANTHER" id="PTHR42715">
    <property type="entry name" value="BETA-GLUCOSIDASE"/>
    <property type="match status" value="1"/>
</dbReference>
<dbReference type="GO" id="GO:0009251">
    <property type="term" value="P:glucan catabolic process"/>
    <property type="evidence" value="ECO:0007669"/>
    <property type="project" value="TreeGrafter"/>
</dbReference>
<dbReference type="InterPro" id="IPR001764">
    <property type="entry name" value="Glyco_hydro_3_N"/>
</dbReference>
<dbReference type="Pfam" id="PF00933">
    <property type="entry name" value="Glyco_hydro_3"/>
    <property type="match status" value="1"/>
</dbReference>
<dbReference type="SUPFAM" id="SSF52279">
    <property type="entry name" value="Beta-D-glucan exohydrolase, C-terminal domain"/>
    <property type="match status" value="1"/>
</dbReference>
<dbReference type="InterPro" id="IPR002772">
    <property type="entry name" value="Glyco_hydro_3_C"/>
</dbReference>
<dbReference type="AlphaFoldDB" id="A0A5S4G938"/>
<accession>A0A5S4G938</accession>
<keyword evidence="5" id="KW-1185">Reference proteome</keyword>
<dbReference type="InterPro" id="IPR026891">
    <property type="entry name" value="Fn3-like"/>
</dbReference>
<gene>
    <name evidence="4" type="ORF">ETD85_32710</name>
</gene>
<dbReference type="SMART" id="SM01217">
    <property type="entry name" value="Fn3_like"/>
    <property type="match status" value="1"/>
</dbReference>
<keyword evidence="2 4" id="KW-0378">Hydrolase</keyword>
<dbReference type="InterPro" id="IPR036962">
    <property type="entry name" value="Glyco_hydro_3_N_sf"/>
</dbReference>
<dbReference type="Proteomes" id="UP000306628">
    <property type="component" value="Unassembled WGS sequence"/>
</dbReference>
<dbReference type="Pfam" id="PF01915">
    <property type="entry name" value="Glyco_hydro_3_C"/>
    <property type="match status" value="1"/>
</dbReference>
<dbReference type="Gene3D" id="3.20.20.300">
    <property type="entry name" value="Glycoside hydrolase, family 3, N-terminal domain"/>
    <property type="match status" value="2"/>
</dbReference>
<dbReference type="Gene3D" id="3.40.50.1700">
    <property type="entry name" value="Glycoside hydrolase family 3 C-terminal domain"/>
    <property type="match status" value="2"/>
</dbReference>
<evidence type="ECO:0000256" key="1">
    <source>
        <dbReference type="ARBA" id="ARBA00005336"/>
    </source>
</evidence>
<proteinExistence type="inferred from homology"/>
<dbReference type="PRINTS" id="PR00133">
    <property type="entry name" value="GLHYDRLASE3"/>
</dbReference>
<dbReference type="InterPro" id="IPR036881">
    <property type="entry name" value="Glyco_hydro_3_C_sf"/>
</dbReference>
<dbReference type="EMBL" id="VCKX01000122">
    <property type="protein sequence ID" value="TMR29359.1"/>
    <property type="molecule type" value="Genomic_DNA"/>
</dbReference>
<evidence type="ECO:0000259" key="3">
    <source>
        <dbReference type="SMART" id="SM01217"/>
    </source>
</evidence>
<name>A0A5S4G938_9ACTN</name>
<dbReference type="InterPro" id="IPR050288">
    <property type="entry name" value="Cellulose_deg_GH3"/>
</dbReference>
<comment type="similarity">
    <text evidence="1">Belongs to the glycosyl hydrolase 3 family.</text>
</comment>
<protein>
    <submittedName>
        <fullName evidence="4">Glycosyl hydrolase</fullName>
    </submittedName>
</protein>
<comment type="caution">
    <text evidence="4">The sequence shown here is derived from an EMBL/GenBank/DDBJ whole genome shotgun (WGS) entry which is preliminary data.</text>
</comment>
<dbReference type="Gene3D" id="2.60.40.10">
    <property type="entry name" value="Immunoglobulins"/>
    <property type="match status" value="1"/>
</dbReference>
<dbReference type="GO" id="GO:0008422">
    <property type="term" value="F:beta-glucosidase activity"/>
    <property type="evidence" value="ECO:0007669"/>
    <property type="project" value="TreeGrafter"/>
</dbReference>
<dbReference type="OrthoDB" id="3187421at2"/>
<organism evidence="4 5">
    <name type="scientific">Nonomuraea zeae</name>
    <dbReference type="NCBI Taxonomy" id="1642303"/>
    <lineage>
        <taxon>Bacteria</taxon>
        <taxon>Bacillati</taxon>
        <taxon>Actinomycetota</taxon>
        <taxon>Actinomycetes</taxon>
        <taxon>Streptosporangiales</taxon>
        <taxon>Streptosporangiaceae</taxon>
        <taxon>Nonomuraea</taxon>
    </lineage>
</organism>
<dbReference type="InterPro" id="IPR017853">
    <property type="entry name" value="GH"/>
</dbReference>
<sequence>MAPGVHVLGAAPAAGADCAAVPWMDRSKSPERRARALLAASSLDQKLRWLDEHSANDPARTTFTTAAPRELPPGEFVPITFTMPPQVECTPTIQYTDAPSAIAGAGAGVTVFPANVSLSSSWDRALAYDKGVAMGHEAWRKQRNVLLGPGLASGRDPRSGRTSEYLGEDPVLSGLMAGAYSKGVGANPAEPVQSQLKHYVANEQETDRNNSSSNVDGRTLREIYTLPFEIAIDRGDVGSVMCSFNQVNHGWACGDDQLLGRILKREIGFGGWVVTDFGARHYLTDPVPSLKAGLDQELNAWRYWTPMAIKEQIAQGRLSVRDVDEAAYRIVRAHIAAGLFDVPRLSAPDADVSTPQSEALARRLAEQGSVLLKNSGVLPLSPSVKKIAVIGPTAAVTPATGDIDASSVCLHTAPNIPCTAKAPLDAITARAQANGATVTYADGSDPAAAAAAAAAADVAVVFGYYREGEFADRPGISLDGGGDALVAAVAAANPQTVAVLQTGGPVLMPWIDAVKGVLEVWYAGEEMGPAIASLLWGDVAPSGKLTHSFPKSESDLPTAGDPERYPGTFSDGSVVRPPGNTEPRQVTYKEGLEVGYRWYAARGIEPLFPFGHGLTYTTFAYDRLQVSYGAKELRVRFRLTNTGSRAGTETAQVYVELPRAANEPSKRLLGWQKVTLAPGESRSVQVTVSADDLADLHLLQYWNAGAGKWATARGGYDVTVGTSFDTALKDRFTIR</sequence>
<dbReference type="SUPFAM" id="SSF51445">
    <property type="entry name" value="(Trans)glycosidases"/>
    <property type="match status" value="1"/>
</dbReference>
<dbReference type="InterPro" id="IPR013783">
    <property type="entry name" value="Ig-like_fold"/>
</dbReference>
<dbReference type="PANTHER" id="PTHR42715:SF10">
    <property type="entry name" value="BETA-GLUCOSIDASE"/>
    <property type="match status" value="1"/>
</dbReference>
<feature type="domain" description="Fibronectin type III-like" evidence="3">
    <location>
        <begin position="649"/>
        <end position="724"/>
    </location>
</feature>
<evidence type="ECO:0000313" key="5">
    <source>
        <dbReference type="Proteomes" id="UP000306628"/>
    </source>
</evidence>